<accession>A0A0N7MLE9</accession>
<comment type="function">
    <text evidence="7">Functions as a component of the nuclear pore complex (NPC).</text>
</comment>
<evidence type="ECO:0000313" key="8">
    <source>
        <dbReference type="EMBL" id="CUS22093.1"/>
    </source>
</evidence>
<evidence type="ECO:0000256" key="4">
    <source>
        <dbReference type="ARBA" id="ARBA00023010"/>
    </source>
</evidence>
<evidence type="ECO:0000256" key="5">
    <source>
        <dbReference type="ARBA" id="ARBA00023132"/>
    </source>
</evidence>
<dbReference type="EMBL" id="LN890563">
    <property type="protein sequence ID" value="CUS22093.1"/>
    <property type="molecule type" value="Genomic_DNA"/>
</dbReference>
<dbReference type="GO" id="GO:0017056">
    <property type="term" value="F:structural constituent of nuclear pore"/>
    <property type="evidence" value="ECO:0007669"/>
    <property type="project" value="UniProtKB-UniRule"/>
</dbReference>
<keyword evidence="9" id="KW-1185">Reference proteome</keyword>
<dbReference type="GO" id="GO:0000973">
    <property type="term" value="P:post-transcriptional tethering of RNA polymerase II gene DNA at nuclear periphery"/>
    <property type="evidence" value="ECO:0007669"/>
    <property type="project" value="TreeGrafter"/>
</dbReference>
<evidence type="ECO:0000256" key="7">
    <source>
        <dbReference type="RuleBase" id="RU365072"/>
    </source>
</evidence>
<dbReference type="PANTHER" id="PTHR13003:SF2">
    <property type="entry name" value="NUCLEAR PORE COMPLEX PROTEIN NUP107"/>
    <property type="match status" value="1"/>
</dbReference>
<organism evidence="8 9">
    <name type="scientific">Lachancea quebecensis</name>
    <dbReference type="NCBI Taxonomy" id="1654605"/>
    <lineage>
        <taxon>Eukaryota</taxon>
        <taxon>Fungi</taxon>
        <taxon>Dikarya</taxon>
        <taxon>Ascomycota</taxon>
        <taxon>Saccharomycotina</taxon>
        <taxon>Saccharomycetes</taxon>
        <taxon>Saccharomycetales</taxon>
        <taxon>Saccharomycetaceae</taxon>
        <taxon>Lachancea</taxon>
    </lineage>
</organism>
<keyword evidence="7" id="KW-0472">Membrane</keyword>
<gene>
    <name evidence="8" type="ORF">LAQU0_S04e08042g</name>
</gene>
<evidence type="ECO:0000256" key="1">
    <source>
        <dbReference type="ARBA" id="ARBA00022448"/>
    </source>
</evidence>
<evidence type="ECO:0000313" key="9">
    <source>
        <dbReference type="Proteomes" id="UP000236544"/>
    </source>
</evidence>
<dbReference type="GO" id="GO:0006406">
    <property type="term" value="P:mRNA export from nucleus"/>
    <property type="evidence" value="ECO:0007669"/>
    <property type="project" value="TreeGrafter"/>
</dbReference>
<comment type="similarity">
    <text evidence="7">Belongs to the nucleoporin Nup84/Nup107 family.</text>
</comment>
<evidence type="ECO:0000256" key="6">
    <source>
        <dbReference type="ARBA" id="ARBA00023242"/>
    </source>
</evidence>
<keyword evidence="2" id="KW-0509">mRNA transport</keyword>
<protein>
    <recommendedName>
        <fullName evidence="7">Nuclear pore complex protein</fullName>
    </recommendedName>
</protein>
<evidence type="ECO:0000256" key="3">
    <source>
        <dbReference type="ARBA" id="ARBA00022927"/>
    </source>
</evidence>
<sequence>MDVDTIDNYEALVKFANILKEFRVGSLNDPGSRDAFDVVKDFRAIAGEGALDIAKSSSSEKGSVFENWELEAKLWHLIELLVNFRTADLSIDEDNEQSEDQALGFTKSLLKKDRSLYEIWLIMLWIQSNISVPARPDDIAASKWSHSFMSGELKSCDVDYPLRDSECKIDYRDKQSDRAFYKYIYELLLAGKFDDARKDCEFSDNTTLALILCGLDNYVGFSVGESANDDPHPQENIRGKALWRRAVHTLSLQQELDDYERAIYSYLAGDIFEEIETSWDTDLLLYLNQSLQVSLENHLLEDKLVDNKEIILPMVSEPIPLQSVLDIIARKHASEGEHPIRVLMGAVILDKIPTVVKSSAVMLLDVVKGKDASNDMVEEPYLLRVVTHLVILMDSICPGLIEEQDKSKLITAYVTILSLYQLYDEIPVYISFLSDSEALEAYSFFLSTLTDAANRKKQLDLCSILRIPTANILRRTTQRVFDDTEGSYSPTAGILIDNVVDETDKRVVASVEWLTEGKLYADAINAVIVLSRRFLINGKIRSLSYLYDIHDIDNVIKNFEMDMISDPDSCKAAVNEIQQYKELIDIYQQFEQWEGLLANSQSESNLPHLLKKFRPLCSNVYRFSKSFLIELSEGAGVAGSDVIYEIRALYTPHLIVKLHNSLVTASKELKIESFINEALSLANLVANETDRIYLLFQSSGRLQEYLQLIAKTATFVKTQ</sequence>
<evidence type="ECO:0000256" key="2">
    <source>
        <dbReference type="ARBA" id="ARBA00022816"/>
    </source>
</evidence>
<keyword evidence="6 7" id="KW-0539">Nucleus</keyword>
<dbReference type="Gene3D" id="1.10.3450.20">
    <property type="match status" value="1"/>
</dbReference>
<dbReference type="InterPro" id="IPR007252">
    <property type="entry name" value="Nup84/Nup107"/>
</dbReference>
<dbReference type="GO" id="GO:0006606">
    <property type="term" value="P:protein import into nucleus"/>
    <property type="evidence" value="ECO:0007669"/>
    <property type="project" value="TreeGrafter"/>
</dbReference>
<keyword evidence="3" id="KW-0653">Protein transport</keyword>
<dbReference type="GO" id="GO:0031965">
    <property type="term" value="C:nuclear membrane"/>
    <property type="evidence" value="ECO:0007669"/>
    <property type="project" value="UniProtKB-SubCell"/>
</dbReference>
<dbReference type="OrthoDB" id="3098at2759"/>
<proteinExistence type="inferred from homology"/>
<dbReference type="Pfam" id="PF04121">
    <property type="entry name" value="Nup84_Nup100"/>
    <property type="match status" value="1"/>
</dbReference>
<dbReference type="Gene3D" id="1.20.190.50">
    <property type="match status" value="2"/>
</dbReference>
<name>A0A0N7MLE9_9SACH</name>
<keyword evidence="5 7" id="KW-0906">Nuclear pore complex</keyword>
<dbReference type="PANTHER" id="PTHR13003">
    <property type="entry name" value="NUP107-RELATED"/>
    <property type="match status" value="1"/>
</dbReference>
<comment type="subunit">
    <text evidence="7">Part of the nuclear pore complex (NPC).</text>
</comment>
<dbReference type="AlphaFoldDB" id="A0A0N7MLE9"/>
<keyword evidence="4 7" id="KW-0811">Translocation</keyword>
<dbReference type="GO" id="GO:0031080">
    <property type="term" value="C:nuclear pore outer ring"/>
    <property type="evidence" value="ECO:0007669"/>
    <property type="project" value="TreeGrafter"/>
</dbReference>
<keyword evidence="1 7" id="KW-0813">Transport</keyword>
<reference evidence="9" key="1">
    <citation type="submission" date="2015-10" db="EMBL/GenBank/DDBJ databases">
        <authorList>
            <person name="Devillers H."/>
        </authorList>
    </citation>
    <scope>NUCLEOTIDE SEQUENCE [LARGE SCALE GENOMIC DNA]</scope>
</reference>
<dbReference type="Proteomes" id="UP000236544">
    <property type="component" value="Unassembled WGS sequence"/>
</dbReference>
<comment type="subcellular location">
    <subcellularLocation>
        <location evidence="7">Nucleus</location>
        <location evidence="7">Nuclear pore complex</location>
    </subcellularLocation>
    <subcellularLocation>
        <location evidence="7">Nucleus membrane</location>
    </subcellularLocation>
</comment>